<keyword evidence="3 5" id="KW-0012">Acyltransferase</keyword>
<comment type="pathway">
    <text evidence="1">Lipid metabolism.</text>
</comment>
<dbReference type="PANTHER" id="PTHR10434:SF11">
    <property type="entry name" value="1-ACYL-SN-GLYCEROL-3-PHOSPHATE ACYLTRANSFERASE"/>
    <property type="match status" value="1"/>
</dbReference>
<dbReference type="Pfam" id="PF01553">
    <property type="entry name" value="Acyltransferase"/>
    <property type="match status" value="1"/>
</dbReference>
<evidence type="ECO:0000256" key="1">
    <source>
        <dbReference type="ARBA" id="ARBA00005189"/>
    </source>
</evidence>
<dbReference type="SUPFAM" id="SSF69593">
    <property type="entry name" value="Glycerol-3-phosphate (1)-acyltransferase"/>
    <property type="match status" value="2"/>
</dbReference>
<dbReference type="AlphaFoldDB" id="A0A3A4PDI5"/>
<gene>
    <name evidence="5" type="ORF">C4520_01195</name>
</gene>
<dbReference type="InterPro" id="IPR002123">
    <property type="entry name" value="Plipid/glycerol_acylTrfase"/>
</dbReference>
<name>A0A3A4PDI5_ABYX5</name>
<evidence type="ECO:0000259" key="4">
    <source>
        <dbReference type="SMART" id="SM00563"/>
    </source>
</evidence>
<proteinExistence type="predicted"/>
<evidence type="ECO:0000313" key="5">
    <source>
        <dbReference type="EMBL" id="RJP26071.1"/>
    </source>
</evidence>
<dbReference type="CDD" id="cd07989">
    <property type="entry name" value="LPLAT_AGPAT-like"/>
    <property type="match status" value="1"/>
</dbReference>
<protein>
    <submittedName>
        <fullName evidence="5">1-acyl-sn-glycerol-3-phosphate acyltransferase</fullName>
    </submittedName>
</protein>
<dbReference type="SMART" id="SM00563">
    <property type="entry name" value="PlsC"/>
    <property type="match status" value="1"/>
</dbReference>
<dbReference type="GO" id="GO:0006654">
    <property type="term" value="P:phosphatidic acid biosynthetic process"/>
    <property type="evidence" value="ECO:0007669"/>
    <property type="project" value="TreeGrafter"/>
</dbReference>
<feature type="domain" description="Phospholipid/glycerol acyltransferase" evidence="4">
    <location>
        <begin position="110"/>
        <end position="267"/>
    </location>
</feature>
<evidence type="ECO:0000256" key="2">
    <source>
        <dbReference type="ARBA" id="ARBA00022679"/>
    </source>
</evidence>
<sequence length="380" mass="44923">MLISFFLYYSNAIISLQTPRGAIQRPFPRLIDWRFCFQYNSRGERDMDKKFRGDAVIKPCPEEIMKPFPEWGWDLVARKWVKNLIIRLRIGQEAETVENLKKAIESGSPVFIFSNHLSWADHFLIMNMIDEHLKVRVSALCKEKYYGFPVFGWVLRKANQIPITNVKLCFARWYKQSTGKLPRERDFIEFMNRSGANPYHEVNVLKRQSLVRTAINTHEMLERKRPVLGYPEGTRSHRGTLQPIKTGIVQLPFEFKGLVIPAAIWGTDKILPKGIKWYNIFKYYGFPGSHTVVKFGQALSCFELLDRIERKFERIEDVVNLDNTRMLRSLLERNQFRAYTIEAERFERVFDEASLIIMRRVNEMLPPEYRAEQVEIKYPR</sequence>
<evidence type="ECO:0000256" key="3">
    <source>
        <dbReference type="ARBA" id="ARBA00023315"/>
    </source>
</evidence>
<dbReference type="EMBL" id="QZKU01000013">
    <property type="protein sequence ID" value="RJP26071.1"/>
    <property type="molecule type" value="Genomic_DNA"/>
</dbReference>
<comment type="caution">
    <text evidence="5">The sequence shown here is derived from an EMBL/GenBank/DDBJ whole genome shotgun (WGS) entry which is preliminary data.</text>
</comment>
<accession>A0A3A4PDI5</accession>
<dbReference type="PANTHER" id="PTHR10434">
    <property type="entry name" value="1-ACYL-SN-GLYCEROL-3-PHOSPHATE ACYLTRANSFERASE"/>
    <property type="match status" value="1"/>
</dbReference>
<evidence type="ECO:0000313" key="6">
    <source>
        <dbReference type="Proteomes" id="UP000265882"/>
    </source>
</evidence>
<reference evidence="5 6" key="1">
    <citation type="journal article" date="2017" name="ISME J.">
        <title>Energy and carbon metabolisms in a deep terrestrial subsurface fluid microbial community.</title>
        <authorList>
            <person name="Momper L."/>
            <person name="Jungbluth S.P."/>
            <person name="Lee M.D."/>
            <person name="Amend J.P."/>
        </authorList>
    </citation>
    <scope>NUCLEOTIDE SEQUENCE [LARGE SCALE GENOMIC DNA]</scope>
    <source>
        <strain evidence="5">SURF_5</strain>
    </source>
</reference>
<organism evidence="5 6">
    <name type="scientific">Abyssobacteria bacterium (strain SURF_5)</name>
    <dbReference type="NCBI Taxonomy" id="2093360"/>
    <lineage>
        <taxon>Bacteria</taxon>
        <taxon>Pseudomonadati</taxon>
        <taxon>Candidatus Hydrogenedentota</taxon>
        <taxon>Candidatus Abyssobacteria</taxon>
    </lineage>
</organism>
<dbReference type="Proteomes" id="UP000265882">
    <property type="component" value="Unassembled WGS sequence"/>
</dbReference>
<keyword evidence="2 5" id="KW-0808">Transferase</keyword>
<dbReference type="GO" id="GO:0003841">
    <property type="term" value="F:1-acylglycerol-3-phosphate O-acyltransferase activity"/>
    <property type="evidence" value="ECO:0007669"/>
    <property type="project" value="TreeGrafter"/>
</dbReference>